<dbReference type="EMBL" id="LSYS01004331">
    <property type="protein sequence ID" value="OPJ80272.1"/>
    <property type="molecule type" value="Genomic_DNA"/>
</dbReference>
<evidence type="ECO:0000313" key="3">
    <source>
        <dbReference type="Proteomes" id="UP000190648"/>
    </source>
</evidence>
<dbReference type="AlphaFoldDB" id="A0A1V4K748"/>
<proteinExistence type="predicted"/>
<comment type="caution">
    <text evidence="2">The sequence shown here is derived from an EMBL/GenBank/DDBJ whole genome shotgun (WGS) entry which is preliminary data.</text>
</comment>
<reference evidence="2 3" key="1">
    <citation type="submission" date="2016-02" db="EMBL/GenBank/DDBJ databases">
        <title>Band-tailed pigeon sequencing and assembly.</title>
        <authorList>
            <person name="Soares A.E."/>
            <person name="Novak B.J."/>
            <person name="Rice E.S."/>
            <person name="O'Connell B."/>
            <person name="Chang D."/>
            <person name="Weber S."/>
            <person name="Shapiro B."/>
        </authorList>
    </citation>
    <scope>NUCLEOTIDE SEQUENCE [LARGE SCALE GENOMIC DNA]</scope>
    <source>
        <strain evidence="2">BTP2013</strain>
        <tissue evidence="2">Blood</tissue>
    </source>
</reference>
<gene>
    <name evidence="2" type="ORF">AV530_002626</name>
</gene>
<evidence type="ECO:0000313" key="2">
    <source>
        <dbReference type="EMBL" id="OPJ80272.1"/>
    </source>
</evidence>
<keyword evidence="3" id="KW-1185">Reference proteome</keyword>
<sequence length="245" mass="27293">MLRWKGLILVKEQFLKLSFSNPLRPSASVPACLSASCEDIEHWSCSDLSPGCRAADPDVLFKIKGCISSRWDEIQSISCGFMIALLITQNRYGPAMDFSSPRAYSAFWNLLHPARLRDFSAVWMVAQKTVIASGEEEMLELRANTGTAASGHKVVGKSCRLEIKRLLTTRRNIQFKRNRQSHVLKYRLGSNTKWDEDLQVCLSPWTPTFGNTPASALRDHKKLSSTSVGGEDKAKKTQGSGNRAT</sequence>
<dbReference type="Proteomes" id="UP000190648">
    <property type="component" value="Unassembled WGS sequence"/>
</dbReference>
<accession>A0A1V4K748</accession>
<evidence type="ECO:0000256" key="1">
    <source>
        <dbReference type="SAM" id="MobiDB-lite"/>
    </source>
</evidence>
<feature type="region of interest" description="Disordered" evidence="1">
    <location>
        <begin position="212"/>
        <end position="245"/>
    </location>
</feature>
<protein>
    <submittedName>
        <fullName evidence="2">Uncharacterized protein</fullName>
    </submittedName>
</protein>
<name>A0A1V4K748_PATFA</name>
<organism evidence="2 3">
    <name type="scientific">Patagioenas fasciata monilis</name>
    <dbReference type="NCBI Taxonomy" id="372326"/>
    <lineage>
        <taxon>Eukaryota</taxon>
        <taxon>Metazoa</taxon>
        <taxon>Chordata</taxon>
        <taxon>Craniata</taxon>
        <taxon>Vertebrata</taxon>
        <taxon>Euteleostomi</taxon>
        <taxon>Archelosauria</taxon>
        <taxon>Archosauria</taxon>
        <taxon>Dinosauria</taxon>
        <taxon>Saurischia</taxon>
        <taxon>Theropoda</taxon>
        <taxon>Coelurosauria</taxon>
        <taxon>Aves</taxon>
        <taxon>Neognathae</taxon>
        <taxon>Neoaves</taxon>
        <taxon>Columbimorphae</taxon>
        <taxon>Columbiformes</taxon>
        <taxon>Columbidae</taxon>
        <taxon>Patagioenas</taxon>
    </lineage>
</organism>